<accession>A0A9D0ZDK6</accession>
<sequence>MNYNIIRGGHEDLNRIYPMMTFDFESWELPKESEFHAAMLKGAELLLLKDGTGLECGYAMMLKSRGDNYVLLGWLGVYPNVRGNGIGGKFLSCLREYYSALGGILLEVTKYPELEKARKLHAFYQRNGYGDVKCEYILYNEPAALMYLPIAGPEDISGDIRVIIRGCYLPLYTETEQKKHIDIK</sequence>
<reference evidence="2" key="1">
    <citation type="submission" date="2020-10" db="EMBL/GenBank/DDBJ databases">
        <authorList>
            <person name="Gilroy R."/>
        </authorList>
    </citation>
    <scope>NUCLEOTIDE SEQUENCE</scope>
    <source>
        <strain evidence="2">ChiBcolR7-354</strain>
    </source>
</reference>
<protein>
    <submittedName>
        <fullName evidence="2">GNAT family N-acetyltransferase</fullName>
    </submittedName>
</protein>
<dbReference type="EMBL" id="DVGA01000049">
    <property type="protein sequence ID" value="HIQ78633.1"/>
    <property type="molecule type" value="Genomic_DNA"/>
</dbReference>
<dbReference type="CDD" id="cd04301">
    <property type="entry name" value="NAT_SF"/>
    <property type="match status" value="1"/>
</dbReference>
<name>A0A9D0ZDK6_9FIRM</name>
<dbReference type="Gene3D" id="3.40.630.30">
    <property type="match status" value="1"/>
</dbReference>
<dbReference type="GO" id="GO:0016747">
    <property type="term" value="F:acyltransferase activity, transferring groups other than amino-acyl groups"/>
    <property type="evidence" value="ECO:0007669"/>
    <property type="project" value="InterPro"/>
</dbReference>
<evidence type="ECO:0000313" key="3">
    <source>
        <dbReference type="Proteomes" id="UP000824262"/>
    </source>
</evidence>
<reference evidence="2" key="2">
    <citation type="journal article" date="2021" name="PeerJ">
        <title>Extensive microbial diversity within the chicken gut microbiome revealed by metagenomics and culture.</title>
        <authorList>
            <person name="Gilroy R."/>
            <person name="Ravi A."/>
            <person name="Getino M."/>
            <person name="Pursley I."/>
            <person name="Horton D.L."/>
            <person name="Alikhan N.F."/>
            <person name="Baker D."/>
            <person name="Gharbi K."/>
            <person name="Hall N."/>
            <person name="Watson M."/>
            <person name="Adriaenssens E.M."/>
            <person name="Foster-Nyarko E."/>
            <person name="Jarju S."/>
            <person name="Secka A."/>
            <person name="Antonio M."/>
            <person name="Oren A."/>
            <person name="Chaudhuri R.R."/>
            <person name="La Ragione R."/>
            <person name="Hildebrand F."/>
            <person name="Pallen M.J."/>
        </authorList>
    </citation>
    <scope>NUCLEOTIDE SEQUENCE</scope>
    <source>
        <strain evidence="2">ChiBcolR7-354</strain>
    </source>
</reference>
<gene>
    <name evidence="2" type="ORF">IAB77_05175</name>
</gene>
<dbReference type="Proteomes" id="UP000824262">
    <property type="component" value="Unassembled WGS sequence"/>
</dbReference>
<dbReference type="SUPFAM" id="SSF55729">
    <property type="entry name" value="Acyl-CoA N-acyltransferases (Nat)"/>
    <property type="match status" value="1"/>
</dbReference>
<feature type="domain" description="N-acetyltransferase" evidence="1">
    <location>
        <begin position="3"/>
        <end position="151"/>
    </location>
</feature>
<evidence type="ECO:0000313" key="2">
    <source>
        <dbReference type="EMBL" id="HIQ78633.1"/>
    </source>
</evidence>
<organism evidence="2 3">
    <name type="scientific">Candidatus Scatomorpha intestinavium</name>
    <dbReference type="NCBI Taxonomy" id="2840922"/>
    <lineage>
        <taxon>Bacteria</taxon>
        <taxon>Bacillati</taxon>
        <taxon>Bacillota</taxon>
        <taxon>Clostridia</taxon>
        <taxon>Eubacteriales</taxon>
        <taxon>Candidatus Scatomorpha</taxon>
    </lineage>
</organism>
<proteinExistence type="predicted"/>
<evidence type="ECO:0000259" key="1">
    <source>
        <dbReference type="PROSITE" id="PS51186"/>
    </source>
</evidence>
<dbReference type="AlphaFoldDB" id="A0A9D0ZDK6"/>
<dbReference type="Pfam" id="PF13508">
    <property type="entry name" value="Acetyltransf_7"/>
    <property type="match status" value="1"/>
</dbReference>
<dbReference type="InterPro" id="IPR016181">
    <property type="entry name" value="Acyl_CoA_acyltransferase"/>
</dbReference>
<comment type="caution">
    <text evidence="2">The sequence shown here is derived from an EMBL/GenBank/DDBJ whole genome shotgun (WGS) entry which is preliminary data.</text>
</comment>
<dbReference type="InterPro" id="IPR000182">
    <property type="entry name" value="GNAT_dom"/>
</dbReference>
<dbReference type="PROSITE" id="PS51186">
    <property type="entry name" value="GNAT"/>
    <property type="match status" value="1"/>
</dbReference>